<name>A0A1X0JHV7_9MYCO</name>
<proteinExistence type="inferred from homology"/>
<dbReference type="NCBIfam" id="TIGR00377">
    <property type="entry name" value="ant_ant_sig"/>
    <property type="match status" value="1"/>
</dbReference>
<dbReference type="Pfam" id="PF01740">
    <property type="entry name" value="STAS"/>
    <property type="match status" value="1"/>
</dbReference>
<dbReference type="CDD" id="cd07043">
    <property type="entry name" value="STAS_anti-anti-sigma_factors"/>
    <property type="match status" value="1"/>
</dbReference>
<dbReference type="RefSeq" id="WP_083128403.1">
    <property type="nucleotide sequence ID" value="NZ_MVIM01000018.1"/>
</dbReference>
<accession>A0A1X0JHV7</accession>
<dbReference type="SUPFAM" id="SSF52091">
    <property type="entry name" value="SpoIIaa-like"/>
    <property type="match status" value="1"/>
</dbReference>
<evidence type="ECO:0000313" key="5">
    <source>
        <dbReference type="Proteomes" id="UP000192411"/>
    </source>
</evidence>
<sequence>MSDFSTRTTESGVVVVQPTGRLNMVAAPALRKQLNDIVDGGVSRIVVDLSATEFIDSSGLGALIAALKIARNAGGDLRIAAPTQQVCTVLELSNLDRVLRSYASADSAFE</sequence>
<dbReference type="PANTHER" id="PTHR33495">
    <property type="entry name" value="ANTI-SIGMA FACTOR ANTAGONIST TM_1081-RELATED-RELATED"/>
    <property type="match status" value="1"/>
</dbReference>
<evidence type="ECO:0000256" key="1">
    <source>
        <dbReference type="ARBA" id="ARBA00009013"/>
    </source>
</evidence>
<dbReference type="AlphaFoldDB" id="A0A1X0JHV7"/>
<keyword evidence="5" id="KW-1185">Reference proteome</keyword>
<dbReference type="EMBL" id="MVIM01000018">
    <property type="protein sequence ID" value="ORB62076.1"/>
    <property type="molecule type" value="Genomic_DNA"/>
</dbReference>
<dbReference type="InterPro" id="IPR003658">
    <property type="entry name" value="Anti-sigma_ant"/>
</dbReference>
<dbReference type="Gene3D" id="3.30.750.24">
    <property type="entry name" value="STAS domain"/>
    <property type="match status" value="1"/>
</dbReference>
<dbReference type="InterPro" id="IPR036513">
    <property type="entry name" value="STAS_dom_sf"/>
</dbReference>
<gene>
    <name evidence="4" type="ORF">BST47_25150</name>
</gene>
<comment type="caution">
    <text evidence="4">The sequence shown here is derived from an EMBL/GenBank/DDBJ whole genome shotgun (WGS) entry which is preliminary data.</text>
</comment>
<evidence type="ECO:0000313" key="4">
    <source>
        <dbReference type="EMBL" id="ORB62076.1"/>
    </source>
</evidence>
<dbReference type="OrthoDB" id="9793697at2"/>
<comment type="similarity">
    <text evidence="1 2">Belongs to the anti-sigma-factor antagonist family.</text>
</comment>
<reference evidence="4 5" key="1">
    <citation type="submission" date="2017-02" db="EMBL/GenBank/DDBJ databases">
        <title>The new phylogeny of genus Mycobacterium.</title>
        <authorList>
            <person name="Tortoli E."/>
            <person name="Trovato A."/>
            <person name="Cirillo D.M."/>
        </authorList>
    </citation>
    <scope>NUCLEOTIDE SEQUENCE [LARGE SCALE GENOMIC DNA]</scope>
    <source>
        <strain evidence="4 5">DSM 44338</strain>
    </source>
</reference>
<dbReference type="InterPro" id="IPR002645">
    <property type="entry name" value="STAS_dom"/>
</dbReference>
<evidence type="ECO:0000259" key="3">
    <source>
        <dbReference type="PROSITE" id="PS50801"/>
    </source>
</evidence>
<dbReference type="GO" id="GO:0043856">
    <property type="term" value="F:anti-sigma factor antagonist activity"/>
    <property type="evidence" value="ECO:0007669"/>
    <property type="project" value="InterPro"/>
</dbReference>
<dbReference type="Proteomes" id="UP000192411">
    <property type="component" value="Unassembled WGS sequence"/>
</dbReference>
<evidence type="ECO:0000256" key="2">
    <source>
        <dbReference type="RuleBase" id="RU003749"/>
    </source>
</evidence>
<dbReference type="STRING" id="75922.BST47_25150"/>
<feature type="domain" description="STAS" evidence="3">
    <location>
        <begin position="3"/>
        <end position="110"/>
    </location>
</feature>
<organism evidence="4 5">
    <name type="scientific">Mycolicibacterium tusciae</name>
    <dbReference type="NCBI Taxonomy" id="75922"/>
    <lineage>
        <taxon>Bacteria</taxon>
        <taxon>Bacillati</taxon>
        <taxon>Actinomycetota</taxon>
        <taxon>Actinomycetes</taxon>
        <taxon>Mycobacteriales</taxon>
        <taxon>Mycobacteriaceae</taxon>
        <taxon>Mycolicibacterium</taxon>
    </lineage>
</organism>
<dbReference type="PANTHER" id="PTHR33495:SF2">
    <property type="entry name" value="ANTI-SIGMA FACTOR ANTAGONIST TM_1081-RELATED"/>
    <property type="match status" value="1"/>
</dbReference>
<dbReference type="PROSITE" id="PS50801">
    <property type="entry name" value="STAS"/>
    <property type="match status" value="1"/>
</dbReference>
<protein>
    <recommendedName>
        <fullName evidence="2">Anti-sigma factor antagonist</fullName>
    </recommendedName>
</protein>